<name>A0A533QCS7_9BACT</name>
<dbReference type="InterPro" id="IPR022496">
    <property type="entry name" value="T6A_TsaB"/>
</dbReference>
<organism evidence="2 3">
    <name type="scientific">Candidatus Jettenia ecosi</name>
    <dbReference type="NCBI Taxonomy" id="2494326"/>
    <lineage>
        <taxon>Bacteria</taxon>
        <taxon>Pseudomonadati</taxon>
        <taxon>Planctomycetota</taxon>
        <taxon>Candidatus Brocadiia</taxon>
        <taxon>Candidatus Brocadiales</taxon>
        <taxon>Candidatus Brocadiaceae</taxon>
        <taxon>Candidatus Jettenia</taxon>
    </lineage>
</organism>
<evidence type="ECO:0000313" key="2">
    <source>
        <dbReference type="EMBL" id="TLD40441.1"/>
    </source>
</evidence>
<proteinExistence type="predicted"/>
<evidence type="ECO:0000259" key="1">
    <source>
        <dbReference type="Pfam" id="PF00814"/>
    </source>
</evidence>
<dbReference type="Pfam" id="PF00814">
    <property type="entry name" value="TsaD"/>
    <property type="match status" value="1"/>
</dbReference>
<dbReference type="Gene3D" id="3.30.420.40">
    <property type="match status" value="2"/>
</dbReference>
<sequence>MKVLGLETSGSIGGVAVCENKHVIAARDLEAGMQYGRELVPTIKDIFQQIGWKFSDIDLIAVDVGPGSYTGLRIGVTCAKTLAYALQKPVIDVPIFDSIVENYIMDSIPVCPILDARRNHVYACIYQPVPIRLDHGVEVIQKKRVSGFLVMQPEELLSILPRPVVVFGDGVSAYKDIFQQNDIFIDEEEKAIPKAKYVAFLGEIAYESGRRCEIDQLLPLYLRRAEAAEKLESKRL</sequence>
<accession>A0A533QCS7</accession>
<reference evidence="2 3" key="1">
    <citation type="submission" date="2019-04" db="EMBL/GenBank/DDBJ databases">
        <title>Genome of a novel bacterium Candidatus Jettenia ecosi reconstructed from metagenome of an anammox bioreactor.</title>
        <authorList>
            <person name="Mardanov A.V."/>
            <person name="Beletsky A.V."/>
            <person name="Ravin N.V."/>
            <person name="Botchkova E.A."/>
            <person name="Litti Y.V."/>
            <person name="Nozhevnikova A.N."/>
        </authorList>
    </citation>
    <scope>NUCLEOTIDE SEQUENCE [LARGE SCALE GENOMIC DNA]</scope>
    <source>
        <strain evidence="2">J2</strain>
    </source>
</reference>
<feature type="domain" description="Gcp-like" evidence="1">
    <location>
        <begin position="34"/>
        <end position="228"/>
    </location>
</feature>
<comment type="caution">
    <text evidence="2">The sequence shown here is derived from an EMBL/GenBank/DDBJ whole genome shotgun (WGS) entry which is preliminary data.</text>
</comment>
<dbReference type="PANTHER" id="PTHR11735">
    <property type="entry name" value="TRNA N6-ADENOSINE THREONYLCARBAMOYLTRANSFERASE"/>
    <property type="match status" value="1"/>
</dbReference>
<dbReference type="GO" id="GO:0002949">
    <property type="term" value="P:tRNA threonylcarbamoyladenosine modification"/>
    <property type="evidence" value="ECO:0007669"/>
    <property type="project" value="InterPro"/>
</dbReference>
<dbReference type="SUPFAM" id="SSF53067">
    <property type="entry name" value="Actin-like ATPase domain"/>
    <property type="match status" value="2"/>
</dbReference>
<dbReference type="InterPro" id="IPR000905">
    <property type="entry name" value="Gcp-like_dom"/>
</dbReference>
<gene>
    <name evidence="2" type="ORF">JETT_3283</name>
</gene>
<evidence type="ECO:0000313" key="3">
    <source>
        <dbReference type="Proteomes" id="UP000319783"/>
    </source>
</evidence>
<dbReference type="PANTHER" id="PTHR11735:SF11">
    <property type="entry name" value="TRNA THREONYLCARBAMOYLADENOSINE BIOSYNTHESIS PROTEIN TSAB"/>
    <property type="match status" value="1"/>
</dbReference>
<dbReference type="GO" id="GO:0005829">
    <property type="term" value="C:cytosol"/>
    <property type="evidence" value="ECO:0007669"/>
    <property type="project" value="TreeGrafter"/>
</dbReference>
<dbReference type="AlphaFoldDB" id="A0A533QCS7"/>
<protein>
    <submittedName>
        <fullName evidence="2">TsaB protein, required for threonylcarbamoyladenosine (T(6)A) formation in tRNA</fullName>
    </submittedName>
</protein>
<dbReference type="CDD" id="cd24032">
    <property type="entry name" value="ASKHA_NBD_TsaB"/>
    <property type="match status" value="1"/>
</dbReference>
<dbReference type="Proteomes" id="UP000319783">
    <property type="component" value="Unassembled WGS sequence"/>
</dbReference>
<dbReference type="NCBIfam" id="TIGR03725">
    <property type="entry name" value="T6A_YeaZ"/>
    <property type="match status" value="1"/>
</dbReference>
<dbReference type="InterPro" id="IPR043129">
    <property type="entry name" value="ATPase_NBD"/>
</dbReference>
<dbReference type="EMBL" id="SULG01000100">
    <property type="protein sequence ID" value="TLD40441.1"/>
    <property type="molecule type" value="Genomic_DNA"/>
</dbReference>